<reference evidence="1" key="1">
    <citation type="journal article" date="2021" name="Nat. Commun.">
        <title>Genetic determinants of endophytism in the Arabidopsis root mycobiome.</title>
        <authorList>
            <person name="Mesny F."/>
            <person name="Miyauchi S."/>
            <person name="Thiergart T."/>
            <person name="Pickel B."/>
            <person name="Atanasova L."/>
            <person name="Karlsson M."/>
            <person name="Huettel B."/>
            <person name="Barry K.W."/>
            <person name="Haridas S."/>
            <person name="Chen C."/>
            <person name="Bauer D."/>
            <person name="Andreopoulos W."/>
            <person name="Pangilinan J."/>
            <person name="LaButti K."/>
            <person name="Riley R."/>
            <person name="Lipzen A."/>
            <person name="Clum A."/>
            <person name="Drula E."/>
            <person name="Henrissat B."/>
            <person name="Kohler A."/>
            <person name="Grigoriev I.V."/>
            <person name="Martin F.M."/>
            <person name="Hacquard S."/>
        </authorList>
    </citation>
    <scope>NUCLEOTIDE SEQUENCE</scope>
    <source>
        <strain evidence="1">MPI-CAGE-CH-0243</strain>
    </source>
</reference>
<dbReference type="AlphaFoldDB" id="A0A9P9DY77"/>
<dbReference type="EMBL" id="JAGMWT010000006">
    <property type="protein sequence ID" value="KAH7126656.1"/>
    <property type="molecule type" value="Genomic_DNA"/>
</dbReference>
<organism evidence="1 2">
    <name type="scientific">Dendryphion nanum</name>
    <dbReference type="NCBI Taxonomy" id="256645"/>
    <lineage>
        <taxon>Eukaryota</taxon>
        <taxon>Fungi</taxon>
        <taxon>Dikarya</taxon>
        <taxon>Ascomycota</taxon>
        <taxon>Pezizomycotina</taxon>
        <taxon>Dothideomycetes</taxon>
        <taxon>Pleosporomycetidae</taxon>
        <taxon>Pleosporales</taxon>
        <taxon>Torulaceae</taxon>
        <taxon>Dendryphion</taxon>
    </lineage>
</organism>
<dbReference type="SUPFAM" id="SSF52047">
    <property type="entry name" value="RNI-like"/>
    <property type="match status" value="1"/>
</dbReference>
<keyword evidence="2" id="KW-1185">Reference proteome</keyword>
<dbReference type="Gene3D" id="3.80.10.10">
    <property type="entry name" value="Ribonuclease Inhibitor"/>
    <property type="match status" value="1"/>
</dbReference>
<gene>
    <name evidence="1" type="ORF">B0J11DRAFT_505383</name>
</gene>
<comment type="caution">
    <text evidence="1">The sequence shown here is derived from an EMBL/GenBank/DDBJ whole genome shotgun (WGS) entry which is preliminary data.</text>
</comment>
<dbReference type="Proteomes" id="UP000700596">
    <property type="component" value="Unassembled WGS sequence"/>
</dbReference>
<accession>A0A9P9DY77</accession>
<protein>
    <submittedName>
        <fullName evidence="1">Uncharacterized protein</fullName>
    </submittedName>
</protein>
<evidence type="ECO:0000313" key="1">
    <source>
        <dbReference type="EMBL" id="KAH7126656.1"/>
    </source>
</evidence>
<sequence length="552" mass="62522">MPQSLQPARHQASSIERGQYPAKIRAMSGLQNLSGGSLRMIAVMLPKSHRLEFVLLCRKTYQACSSLPTADKYFFTSRISIDLDGEPGLVHDLNKSLAEDISELEINVQNFAEDCKQRDFHHILKLFHNTSLTSLLFTQDSIVTESSIRKVIELAAHCGALRHVVIPFCSQDGSLNALMGNRSTRFEVSQRSSVATKVRFTAEHGISKRDTSFEIRVQDPTSSPLSMLGHHIRSFRNWNVDEIIINNEVSNGYFYCPRSLYLGLGLRENHMSNLRRLELRSIDAHKLSVSDFCCSSHLCNLHTLSIQDCMAVDVILRCFRTTNLSLKIVHLHSSTVLNALRGQNDELALFLRHFSNLEELSVQLAESKGKPLNGRDLWSHRNTLTHLRIRYAITELNVGILRDITATCNKLMVFAFDLNTIETALKKQSYTTKFTKSLHTIAPALAQARGLVRIDVSYAPLEDEPSSRGDFPESEDPHLVIARELGRSIRKAGCLKLRYIGMAEGCTSREEGTDYLEYDVELQTRLFSLRDSKWREVKGTEAEISPFHNMWE</sequence>
<dbReference type="InterPro" id="IPR032675">
    <property type="entry name" value="LRR_dom_sf"/>
</dbReference>
<name>A0A9P9DY77_9PLEO</name>
<proteinExistence type="predicted"/>
<evidence type="ECO:0000313" key="2">
    <source>
        <dbReference type="Proteomes" id="UP000700596"/>
    </source>
</evidence>